<dbReference type="Gene3D" id="1.10.10.2520">
    <property type="entry name" value="Cell wall hydrolase SleB, domain 1"/>
    <property type="match status" value="1"/>
</dbReference>
<gene>
    <name evidence="2" type="ORF">DI586_02530</name>
</gene>
<evidence type="ECO:0000313" key="3">
    <source>
        <dbReference type="Proteomes" id="UP000249739"/>
    </source>
</evidence>
<dbReference type="AlphaFoldDB" id="A0A2W5HT56"/>
<keyword evidence="2" id="KW-0378">Hydrolase</keyword>
<organism evidence="2 3">
    <name type="scientific">Micavibrio aeruginosavorus</name>
    <dbReference type="NCBI Taxonomy" id="349221"/>
    <lineage>
        <taxon>Bacteria</taxon>
        <taxon>Pseudomonadati</taxon>
        <taxon>Bdellovibrionota</taxon>
        <taxon>Bdellovibrionia</taxon>
        <taxon>Bdellovibrionales</taxon>
        <taxon>Pseudobdellovibrionaceae</taxon>
        <taxon>Micavibrio</taxon>
    </lineage>
</organism>
<proteinExistence type="predicted"/>
<evidence type="ECO:0000259" key="1">
    <source>
        <dbReference type="Pfam" id="PF07486"/>
    </source>
</evidence>
<dbReference type="GO" id="GO:0016787">
    <property type="term" value="F:hydrolase activity"/>
    <property type="evidence" value="ECO:0007669"/>
    <property type="project" value="UniProtKB-KW"/>
</dbReference>
<sequence length="164" mass="18643">MKDTIKPGPKLFPLPNAADENASKLYSELEIDVLARTIWGEARGEGLSGMNAVACVILNRVEAARKLGGYWWGNTILQVCQKPYQFSCWNKNDANYQKLVSVDEEDMHFVTAKRTARRAMLGFLKDETKGATHYHARNILPDWAKDRKLSAMIGRHVFYKLIEV</sequence>
<dbReference type="InterPro" id="IPR011105">
    <property type="entry name" value="Cell_wall_hydrolase_SleB"/>
</dbReference>
<reference evidence="2 3" key="1">
    <citation type="submission" date="2017-08" db="EMBL/GenBank/DDBJ databases">
        <title>Infants hospitalized years apart are colonized by the same room-sourced microbial strains.</title>
        <authorList>
            <person name="Brooks B."/>
            <person name="Olm M.R."/>
            <person name="Firek B.A."/>
            <person name="Baker R."/>
            <person name="Thomas B.C."/>
            <person name="Morowitz M.J."/>
            <person name="Banfield J.F."/>
        </authorList>
    </citation>
    <scope>NUCLEOTIDE SEQUENCE [LARGE SCALE GENOMIC DNA]</scope>
    <source>
        <strain evidence="2">S2_006_000_R2_64</strain>
    </source>
</reference>
<comment type="caution">
    <text evidence="2">The sequence shown here is derived from an EMBL/GenBank/DDBJ whole genome shotgun (WGS) entry which is preliminary data.</text>
</comment>
<accession>A0A2W5HT56</accession>
<name>A0A2W5HT56_9BACT</name>
<evidence type="ECO:0000313" key="2">
    <source>
        <dbReference type="EMBL" id="PZP56789.1"/>
    </source>
</evidence>
<dbReference type="InterPro" id="IPR042047">
    <property type="entry name" value="SleB_dom1"/>
</dbReference>
<feature type="domain" description="Cell wall hydrolase SleB" evidence="1">
    <location>
        <begin position="44"/>
        <end position="159"/>
    </location>
</feature>
<dbReference type="Pfam" id="PF07486">
    <property type="entry name" value="Hydrolase_2"/>
    <property type="match status" value="1"/>
</dbReference>
<protein>
    <submittedName>
        <fullName evidence="2">Cell wall hydrolase</fullName>
    </submittedName>
</protein>
<dbReference type="Proteomes" id="UP000249739">
    <property type="component" value="Unassembled WGS sequence"/>
</dbReference>
<dbReference type="EMBL" id="QFOT01000015">
    <property type="protein sequence ID" value="PZP56789.1"/>
    <property type="molecule type" value="Genomic_DNA"/>
</dbReference>